<dbReference type="RefSeq" id="WP_379895619.1">
    <property type="nucleotide sequence ID" value="NZ_CBCSCT010000020.1"/>
</dbReference>
<dbReference type="Gene3D" id="3.40.190.10">
    <property type="entry name" value="Periplasmic binding protein-like II"/>
    <property type="match status" value="2"/>
</dbReference>
<accession>A0ABW1ISS3</accession>
<protein>
    <submittedName>
        <fullName evidence="4">Extracellular solute-binding protein</fullName>
    </submittedName>
</protein>
<evidence type="ECO:0000313" key="5">
    <source>
        <dbReference type="Proteomes" id="UP001596250"/>
    </source>
</evidence>
<evidence type="ECO:0000256" key="1">
    <source>
        <dbReference type="ARBA" id="ARBA00022729"/>
    </source>
</evidence>
<dbReference type="Proteomes" id="UP001596250">
    <property type="component" value="Unassembled WGS sequence"/>
</dbReference>
<feature type="signal peptide" evidence="3">
    <location>
        <begin position="1"/>
        <end position="23"/>
    </location>
</feature>
<sequence length="372" mass="40285">MKLFKLRQKGVLLLLTLVMVMVAACGGNNQTNNTNQNGAASTAAGANQEHTEANNSGSEAAEDEGTLTVYLNDFDEMIGPMFEEATGYKVNLVPGNGAEVMSRIQAEKGNPHWDVVWIDAMPSVYGLATDGQLLEGWTPENASLLTDTYQQYVPEKQSYYPTGAHAAGVIVYNKNELTADQAPKTWEQFADAAYKDAIGMADPAVAAPAFPYVARFFNEMGMDEAKDYFNALFSNGLRVYPKNPNVVTALSSGEIQVAALQESNAYQMVNNGDPIEIIWPEEGAPASVRVAGIQKDTKNPNAAKAFIEFLLDPSTQQALIDQGEEAYFEPSVEGVTPKADRDPNAKLIAADAVWASGHEAEIKQWFADQAVQ</sequence>
<feature type="region of interest" description="Disordered" evidence="2">
    <location>
        <begin position="30"/>
        <end position="64"/>
    </location>
</feature>
<dbReference type="PANTHER" id="PTHR30006">
    <property type="entry name" value="THIAMINE-BINDING PERIPLASMIC PROTEIN-RELATED"/>
    <property type="match status" value="1"/>
</dbReference>
<keyword evidence="5" id="KW-1185">Reference proteome</keyword>
<dbReference type="PIRSF" id="PIRSF002825">
    <property type="entry name" value="CfbpA"/>
    <property type="match status" value="1"/>
</dbReference>
<evidence type="ECO:0000256" key="3">
    <source>
        <dbReference type="SAM" id="SignalP"/>
    </source>
</evidence>
<gene>
    <name evidence="4" type="ORF">ACFPXP_17365</name>
</gene>
<dbReference type="InterPro" id="IPR026045">
    <property type="entry name" value="Ferric-bd"/>
</dbReference>
<feature type="compositionally biased region" description="Low complexity" evidence="2">
    <location>
        <begin position="30"/>
        <end position="48"/>
    </location>
</feature>
<keyword evidence="1 3" id="KW-0732">Signal</keyword>
<evidence type="ECO:0000256" key="2">
    <source>
        <dbReference type="SAM" id="MobiDB-lite"/>
    </source>
</evidence>
<evidence type="ECO:0000313" key="4">
    <source>
        <dbReference type="EMBL" id="MFC5988173.1"/>
    </source>
</evidence>
<proteinExistence type="predicted"/>
<dbReference type="EMBL" id="JBHSQV010000177">
    <property type="protein sequence ID" value="MFC5988173.1"/>
    <property type="molecule type" value="Genomic_DNA"/>
</dbReference>
<name>A0ABW1ISS3_9BACL</name>
<dbReference type="PROSITE" id="PS51257">
    <property type="entry name" value="PROKAR_LIPOPROTEIN"/>
    <property type="match status" value="1"/>
</dbReference>
<reference evidence="5" key="1">
    <citation type="journal article" date="2019" name="Int. J. Syst. Evol. Microbiol.">
        <title>The Global Catalogue of Microorganisms (GCM) 10K type strain sequencing project: providing services to taxonomists for standard genome sequencing and annotation.</title>
        <authorList>
            <consortium name="The Broad Institute Genomics Platform"/>
            <consortium name="The Broad Institute Genome Sequencing Center for Infectious Disease"/>
            <person name="Wu L."/>
            <person name="Ma J."/>
        </authorList>
    </citation>
    <scope>NUCLEOTIDE SEQUENCE [LARGE SCALE GENOMIC DNA]</scope>
    <source>
        <strain evidence="5">CCM 8749</strain>
    </source>
</reference>
<organism evidence="4 5">
    <name type="scientific">Marinicrinis lubricantis</name>
    <dbReference type="NCBI Taxonomy" id="2086470"/>
    <lineage>
        <taxon>Bacteria</taxon>
        <taxon>Bacillati</taxon>
        <taxon>Bacillota</taxon>
        <taxon>Bacilli</taxon>
        <taxon>Bacillales</taxon>
        <taxon>Paenibacillaceae</taxon>
    </lineage>
</organism>
<feature type="chain" id="PRO_5046714234" evidence="3">
    <location>
        <begin position="24"/>
        <end position="372"/>
    </location>
</feature>
<comment type="caution">
    <text evidence="4">The sequence shown here is derived from an EMBL/GenBank/DDBJ whole genome shotgun (WGS) entry which is preliminary data.</text>
</comment>
<dbReference type="Pfam" id="PF13343">
    <property type="entry name" value="SBP_bac_6"/>
    <property type="match status" value="1"/>
</dbReference>
<dbReference type="SUPFAM" id="SSF53850">
    <property type="entry name" value="Periplasmic binding protein-like II"/>
    <property type="match status" value="1"/>
</dbReference>